<sequence>MGWFQSLISPVRMLWIRLHFTHIKSKNLSSFYFSFISCPYEDVHVLWFILVESHTHSLPSKT</sequence>
<organism evidence="1 2">
    <name type="scientific">Kingdonia uniflora</name>
    <dbReference type="NCBI Taxonomy" id="39325"/>
    <lineage>
        <taxon>Eukaryota</taxon>
        <taxon>Viridiplantae</taxon>
        <taxon>Streptophyta</taxon>
        <taxon>Embryophyta</taxon>
        <taxon>Tracheophyta</taxon>
        <taxon>Spermatophyta</taxon>
        <taxon>Magnoliopsida</taxon>
        <taxon>Ranunculales</taxon>
        <taxon>Circaeasteraceae</taxon>
        <taxon>Kingdonia</taxon>
    </lineage>
</organism>
<dbReference type="EMBL" id="JACGCM010000917">
    <property type="protein sequence ID" value="KAF6164679.1"/>
    <property type="molecule type" value="Genomic_DNA"/>
</dbReference>
<protein>
    <submittedName>
        <fullName evidence="1">Uncharacterized protein</fullName>
    </submittedName>
</protein>
<comment type="caution">
    <text evidence="1">The sequence shown here is derived from an EMBL/GenBank/DDBJ whole genome shotgun (WGS) entry which is preliminary data.</text>
</comment>
<dbReference type="OrthoDB" id="661559at2759"/>
<proteinExistence type="predicted"/>
<name>A0A7J7NBP1_9MAGN</name>
<reference evidence="1 2" key="1">
    <citation type="journal article" date="2020" name="IScience">
        <title>Genome Sequencing of the Endangered Kingdonia uniflora (Circaeasteraceae, Ranunculales) Reveals Potential Mechanisms of Evolutionary Specialization.</title>
        <authorList>
            <person name="Sun Y."/>
            <person name="Deng T."/>
            <person name="Zhang A."/>
            <person name="Moore M.J."/>
            <person name="Landis J.B."/>
            <person name="Lin N."/>
            <person name="Zhang H."/>
            <person name="Zhang X."/>
            <person name="Huang J."/>
            <person name="Zhang X."/>
            <person name="Sun H."/>
            <person name="Wang H."/>
        </authorList>
    </citation>
    <scope>NUCLEOTIDE SEQUENCE [LARGE SCALE GENOMIC DNA]</scope>
    <source>
        <strain evidence="1">TB1705</strain>
        <tissue evidence="1">Leaf</tissue>
    </source>
</reference>
<dbReference type="AlphaFoldDB" id="A0A7J7NBP1"/>
<keyword evidence="2" id="KW-1185">Reference proteome</keyword>
<dbReference type="Proteomes" id="UP000541444">
    <property type="component" value="Unassembled WGS sequence"/>
</dbReference>
<evidence type="ECO:0000313" key="2">
    <source>
        <dbReference type="Proteomes" id="UP000541444"/>
    </source>
</evidence>
<gene>
    <name evidence="1" type="ORF">GIB67_033895</name>
</gene>
<accession>A0A7J7NBP1</accession>
<evidence type="ECO:0000313" key="1">
    <source>
        <dbReference type="EMBL" id="KAF6164679.1"/>
    </source>
</evidence>